<keyword evidence="1" id="KW-1133">Transmembrane helix</keyword>
<reference evidence="2 3" key="1">
    <citation type="submission" date="2016-10" db="EMBL/GenBank/DDBJ databases">
        <authorList>
            <person name="de Groot N.N."/>
        </authorList>
    </citation>
    <scope>NUCLEOTIDE SEQUENCE [LARGE SCALE GENOMIC DNA]</scope>
    <source>
        <strain evidence="2 3">DSM 44778</strain>
    </source>
</reference>
<protein>
    <submittedName>
        <fullName evidence="2">Uncharacterized protein</fullName>
    </submittedName>
</protein>
<gene>
    <name evidence="2" type="ORF">SAMN05421852_10221</name>
</gene>
<evidence type="ECO:0000256" key="1">
    <source>
        <dbReference type="SAM" id="Phobius"/>
    </source>
</evidence>
<proteinExistence type="predicted"/>
<feature type="transmembrane region" description="Helical" evidence="1">
    <location>
        <begin position="20"/>
        <end position="42"/>
    </location>
</feature>
<dbReference type="Gene3D" id="1.20.1250.20">
    <property type="entry name" value="MFS general substrate transporter like domains"/>
    <property type="match status" value="1"/>
</dbReference>
<sequence length="68" mass="7828">MSLSVGMLGAVGGWLSQYSIRLPFLGMALICIPCLLLCYLFMKREERLKFNKHVYHDPGVKRKRKTVI</sequence>
<dbReference type="AlphaFoldDB" id="A0A1I3L3C2"/>
<dbReference type="InterPro" id="IPR036259">
    <property type="entry name" value="MFS_trans_sf"/>
</dbReference>
<accession>A0A1I3L3C2</accession>
<evidence type="ECO:0000313" key="3">
    <source>
        <dbReference type="Proteomes" id="UP000199545"/>
    </source>
</evidence>
<keyword evidence="3" id="KW-1185">Reference proteome</keyword>
<organism evidence="2 3">
    <name type="scientific">Thermoflavimicrobium dichotomicum</name>
    <dbReference type="NCBI Taxonomy" id="46223"/>
    <lineage>
        <taxon>Bacteria</taxon>
        <taxon>Bacillati</taxon>
        <taxon>Bacillota</taxon>
        <taxon>Bacilli</taxon>
        <taxon>Bacillales</taxon>
        <taxon>Thermoactinomycetaceae</taxon>
        <taxon>Thermoflavimicrobium</taxon>
    </lineage>
</organism>
<keyword evidence="1" id="KW-0472">Membrane</keyword>
<dbReference type="STRING" id="46223.SAMN05421852_10221"/>
<evidence type="ECO:0000313" key="2">
    <source>
        <dbReference type="EMBL" id="SFI79194.1"/>
    </source>
</evidence>
<dbReference type="SUPFAM" id="SSF103473">
    <property type="entry name" value="MFS general substrate transporter"/>
    <property type="match status" value="1"/>
</dbReference>
<keyword evidence="1" id="KW-0812">Transmembrane</keyword>
<dbReference type="Proteomes" id="UP000199545">
    <property type="component" value="Unassembled WGS sequence"/>
</dbReference>
<dbReference type="EMBL" id="FORR01000002">
    <property type="protein sequence ID" value="SFI79194.1"/>
    <property type="molecule type" value="Genomic_DNA"/>
</dbReference>
<name>A0A1I3L3C2_9BACL</name>